<accession>A0A5C4T8T5</accession>
<protein>
    <submittedName>
        <fullName evidence="2">AbrB/MazE/SpoVT family DNA-binding domain-containing protein</fullName>
    </submittedName>
</protein>
<dbReference type="InterPro" id="IPR037914">
    <property type="entry name" value="SpoVT-AbrB_sf"/>
</dbReference>
<evidence type="ECO:0000313" key="2">
    <source>
        <dbReference type="EMBL" id="TNJ64970.1"/>
    </source>
</evidence>
<dbReference type="SMART" id="SM00966">
    <property type="entry name" value="SpoVT_AbrB"/>
    <property type="match status" value="1"/>
</dbReference>
<dbReference type="Proteomes" id="UP000307943">
    <property type="component" value="Unassembled WGS sequence"/>
</dbReference>
<dbReference type="InterPro" id="IPR007159">
    <property type="entry name" value="SpoVT-AbrB_dom"/>
</dbReference>
<dbReference type="Pfam" id="PF04014">
    <property type="entry name" value="MazE_antitoxin"/>
    <property type="match status" value="1"/>
</dbReference>
<dbReference type="SUPFAM" id="SSF89447">
    <property type="entry name" value="AbrB/MazE/MraZ-like"/>
    <property type="match status" value="1"/>
</dbReference>
<dbReference type="OrthoDB" id="2622421at2"/>
<gene>
    <name evidence="2" type="ORF">FE784_17380</name>
</gene>
<dbReference type="EMBL" id="VDCQ01000023">
    <property type="protein sequence ID" value="TNJ64970.1"/>
    <property type="molecule type" value="Genomic_DNA"/>
</dbReference>
<reference evidence="2 3" key="1">
    <citation type="submission" date="2019-05" db="EMBL/GenBank/DDBJ databases">
        <title>We sequenced the genome of Paenibacillus hemerocallicola KCTC 33185 for further insight into its adaptation and study the phylogeny of Paenibacillus.</title>
        <authorList>
            <person name="Narsing Rao M.P."/>
        </authorList>
    </citation>
    <scope>NUCLEOTIDE SEQUENCE [LARGE SCALE GENOMIC DNA]</scope>
    <source>
        <strain evidence="2 3">KCTC 33185</strain>
    </source>
</reference>
<sequence>MNQIMKLESEIRTKYQITIPEEIRVKAKLTVGDKLLWQYDEVRDEIIVMPKPKSFTDKLWGLGKELWTDESSDDHIRKERENW</sequence>
<dbReference type="AlphaFoldDB" id="A0A5C4T8T5"/>
<proteinExistence type="predicted"/>
<evidence type="ECO:0000313" key="3">
    <source>
        <dbReference type="Proteomes" id="UP000307943"/>
    </source>
</evidence>
<evidence type="ECO:0000259" key="1">
    <source>
        <dbReference type="SMART" id="SM00966"/>
    </source>
</evidence>
<keyword evidence="2" id="KW-0238">DNA-binding</keyword>
<keyword evidence="3" id="KW-1185">Reference proteome</keyword>
<dbReference type="Gene3D" id="2.10.260.10">
    <property type="match status" value="1"/>
</dbReference>
<comment type="caution">
    <text evidence="2">The sequence shown here is derived from an EMBL/GenBank/DDBJ whole genome shotgun (WGS) entry which is preliminary data.</text>
</comment>
<dbReference type="GO" id="GO:0003677">
    <property type="term" value="F:DNA binding"/>
    <property type="evidence" value="ECO:0007669"/>
    <property type="project" value="UniProtKB-KW"/>
</dbReference>
<dbReference type="RefSeq" id="WP_139603501.1">
    <property type="nucleotide sequence ID" value="NZ_VDCQ01000023.1"/>
</dbReference>
<name>A0A5C4T8T5_9BACL</name>
<feature type="domain" description="SpoVT-AbrB" evidence="1">
    <location>
        <begin position="9"/>
        <end position="56"/>
    </location>
</feature>
<organism evidence="2 3">
    <name type="scientific">Paenibacillus hemerocallicola</name>
    <dbReference type="NCBI Taxonomy" id="1172614"/>
    <lineage>
        <taxon>Bacteria</taxon>
        <taxon>Bacillati</taxon>
        <taxon>Bacillota</taxon>
        <taxon>Bacilli</taxon>
        <taxon>Bacillales</taxon>
        <taxon>Paenibacillaceae</taxon>
        <taxon>Paenibacillus</taxon>
    </lineage>
</organism>